<evidence type="ECO:0000313" key="1">
    <source>
        <dbReference type="EMBL" id="QLL68631.1"/>
    </source>
</evidence>
<dbReference type="Proteomes" id="UP000510788">
    <property type="component" value="Chromosome"/>
</dbReference>
<evidence type="ECO:0000313" key="2">
    <source>
        <dbReference type="Proteomes" id="UP000510788"/>
    </source>
</evidence>
<organism evidence="1 2">
    <name type="scientific">Lactobacillus johnsonii</name>
    <dbReference type="NCBI Taxonomy" id="33959"/>
    <lineage>
        <taxon>Bacteria</taxon>
        <taxon>Bacillati</taxon>
        <taxon>Bacillota</taxon>
        <taxon>Bacilli</taxon>
        <taxon>Lactobacillales</taxon>
        <taxon>Lactobacillaceae</taxon>
        <taxon>Lactobacillus</taxon>
    </lineage>
</organism>
<dbReference type="EMBL" id="CP047409">
    <property type="protein sequence ID" value="QLL68631.1"/>
    <property type="molecule type" value="Genomic_DNA"/>
</dbReference>
<dbReference type="Pfam" id="PF05135">
    <property type="entry name" value="Phage_connect_1"/>
    <property type="match status" value="1"/>
</dbReference>
<protein>
    <recommendedName>
        <fullName evidence="3">Phage head-tail connector protein</fullName>
    </recommendedName>
</protein>
<name>A0A9X7TVG1_LACJH</name>
<dbReference type="InterPro" id="IPR053746">
    <property type="entry name" value="Viral_HT_Connector_Assembly"/>
</dbReference>
<evidence type="ECO:0008006" key="3">
    <source>
        <dbReference type="Google" id="ProtNLM"/>
    </source>
</evidence>
<reference evidence="1 2" key="1">
    <citation type="submission" date="2020-01" db="EMBL/GenBank/DDBJ databases">
        <title>Complete and circular genome sequences of six lactobacillus isolates from horses.</title>
        <authorList>
            <person name="Hassan H.M."/>
        </authorList>
    </citation>
    <scope>NUCLEOTIDE SEQUENCE [LARGE SCALE GENOMIC DNA]</scope>
    <source>
        <strain evidence="1 2">3DG</strain>
    </source>
</reference>
<dbReference type="AlphaFoldDB" id="A0A9X7TVG1"/>
<gene>
    <name evidence="1" type="ORF">GTO82_07165</name>
</gene>
<proteinExistence type="predicted"/>
<dbReference type="Gene3D" id="1.10.246.150">
    <property type="match status" value="1"/>
</dbReference>
<dbReference type="RefSeq" id="WP_180873030.1">
    <property type="nucleotide sequence ID" value="NZ_CP047409.1"/>
</dbReference>
<accession>A0A9X7TVG1</accession>
<dbReference type="InterPro" id="IPR021146">
    <property type="entry name" value="Phage_gp6-like_head-tail"/>
</dbReference>
<sequence length="124" mass="14086">MSDVLDDQLTKLKTALQLSDTKHDNLLKLYLEDATDFLKLRLSVTGTLPNEMLAIVRGAAVKKFNRFKNEGMASYSQDGESITFASSDFDEWDDEISQWRKDHSGVNKGTWVNPYAIRHSRSSN</sequence>